<feature type="compositionally biased region" description="Polar residues" evidence="1">
    <location>
        <begin position="219"/>
        <end position="235"/>
    </location>
</feature>
<dbReference type="EMBL" id="JBCAWK010000012">
    <property type="protein sequence ID" value="KAK8845410.1"/>
    <property type="molecule type" value="Genomic_DNA"/>
</dbReference>
<organism evidence="2 3">
    <name type="scientific">Kwoniella newhampshirensis</name>
    <dbReference type="NCBI Taxonomy" id="1651941"/>
    <lineage>
        <taxon>Eukaryota</taxon>
        <taxon>Fungi</taxon>
        <taxon>Dikarya</taxon>
        <taxon>Basidiomycota</taxon>
        <taxon>Agaricomycotina</taxon>
        <taxon>Tremellomycetes</taxon>
        <taxon>Tremellales</taxon>
        <taxon>Cryptococcaceae</taxon>
        <taxon>Kwoniella</taxon>
    </lineage>
</organism>
<dbReference type="RefSeq" id="XP_066800218.1">
    <property type="nucleotide sequence ID" value="XM_066949210.1"/>
</dbReference>
<feature type="compositionally biased region" description="Polar residues" evidence="1">
    <location>
        <begin position="148"/>
        <end position="168"/>
    </location>
</feature>
<protein>
    <submittedName>
        <fullName evidence="2">Uncharacterized protein</fullName>
    </submittedName>
</protein>
<comment type="caution">
    <text evidence="2">The sequence shown here is derived from an EMBL/GenBank/DDBJ whole genome shotgun (WGS) entry which is preliminary data.</text>
</comment>
<dbReference type="AlphaFoldDB" id="A0AAW0YUT2"/>
<evidence type="ECO:0000256" key="1">
    <source>
        <dbReference type="SAM" id="MobiDB-lite"/>
    </source>
</evidence>
<evidence type="ECO:0000313" key="3">
    <source>
        <dbReference type="Proteomes" id="UP001388673"/>
    </source>
</evidence>
<evidence type="ECO:0000313" key="2">
    <source>
        <dbReference type="EMBL" id="KAK8845410.1"/>
    </source>
</evidence>
<name>A0AAW0YUT2_9TREE</name>
<dbReference type="Proteomes" id="UP001388673">
    <property type="component" value="Unassembled WGS sequence"/>
</dbReference>
<proteinExistence type="predicted"/>
<feature type="region of interest" description="Disordered" evidence="1">
    <location>
        <begin position="213"/>
        <end position="261"/>
    </location>
</feature>
<dbReference type="GeneID" id="92183381"/>
<feature type="compositionally biased region" description="Basic and acidic residues" evidence="1">
    <location>
        <begin position="103"/>
        <end position="112"/>
    </location>
</feature>
<reference evidence="2 3" key="1">
    <citation type="journal article" date="2024" name="bioRxiv">
        <title>Comparative genomics of Cryptococcus and Kwoniella reveals pathogenesis evolution and contrasting karyotype dynamics via intercentromeric recombination or chromosome fusion.</title>
        <authorList>
            <person name="Coelho M.A."/>
            <person name="David-Palma M."/>
            <person name="Shea T."/>
            <person name="Bowers K."/>
            <person name="McGinley-Smith S."/>
            <person name="Mohammad A.W."/>
            <person name="Gnirke A."/>
            <person name="Yurkov A.M."/>
            <person name="Nowrousian M."/>
            <person name="Sun S."/>
            <person name="Cuomo C.A."/>
            <person name="Heitman J."/>
        </authorList>
    </citation>
    <scope>NUCLEOTIDE SEQUENCE [LARGE SCALE GENOMIC DNA]</scope>
    <source>
        <strain evidence="2 3">CBS 13917</strain>
    </source>
</reference>
<sequence>MLAPPQRPKRPRSPSPTFEPDLASPLDMILKRRRRDEQHWSSANPTPGDPNRSPFLTSPSGHPSHENDYFTLPHTHGGGGGSDDHPQHGESSAAAQRRAMAGIERRRTKQWERLNAPAQDHAHPATQPTPSPSPYPYPSPIHTRHIHSQPNPQMSSSPIRNHPPSSSPFRDKRASGGAENEWMNMDPEEMRREWGEEYAVQNSLLHSLHLARMAPAPQPHSSTDSSQTVFSTPTLASPHHLPPYRQANEYHYADSSPYNPHLHPQTHLSDGISERMGDDDDMMEVLDDEVEVNDDDDDDVKSRYEETNRLLRELEVVRRRRWGEGEGNEYDH</sequence>
<feature type="region of interest" description="Disordered" evidence="1">
    <location>
        <begin position="1"/>
        <end position="185"/>
    </location>
</feature>
<feature type="compositionally biased region" description="Pro residues" evidence="1">
    <location>
        <begin position="127"/>
        <end position="139"/>
    </location>
</feature>
<accession>A0AAW0YUT2</accession>
<dbReference type="KEGG" id="kne:92183381"/>
<keyword evidence="3" id="KW-1185">Reference proteome</keyword>
<gene>
    <name evidence="2" type="ORF">IAR55_006123</name>
</gene>